<dbReference type="PIRSF" id="PIRSF006232">
    <property type="entry name" value="Pirin"/>
    <property type="match status" value="1"/>
</dbReference>
<name>A0A2T5IV06_9GAMM</name>
<dbReference type="EMBL" id="QAON01000017">
    <property type="protein sequence ID" value="PTQ87703.1"/>
    <property type="molecule type" value="Genomic_DNA"/>
</dbReference>
<evidence type="ECO:0000259" key="5">
    <source>
        <dbReference type="Pfam" id="PF17954"/>
    </source>
</evidence>
<dbReference type="InterPro" id="IPR011051">
    <property type="entry name" value="RmlC_Cupin_sf"/>
</dbReference>
<comment type="similarity">
    <text evidence="1 3">Belongs to the pirin family.</text>
</comment>
<gene>
    <name evidence="6" type="ORF">C8N29_11727</name>
</gene>
<evidence type="ECO:0000259" key="4">
    <source>
        <dbReference type="Pfam" id="PF02678"/>
    </source>
</evidence>
<sequence length="228" mass="25924">MLSVHRHDERGHAHYGWLNARYSFSFAAWHDCRHMGISHLRVLNEDKVKPHSGFARHSHDNMEILTYVLAGAVSHEDSMGNQTTIRAGECQLMSAGTGISHSEMNRESSTLHMLQIWLYPHSKNTTPRYQQIHLTNDEPLQQIAAPEPMANAMHIQQDAAIYRLKFKQDQQIILPRQYINGYLHLIQGGGSVNQWQLATGDALKVEQHEASLVFHALADGEALWFDLS</sequence>
<dbReference type="RefSeq" id="WP_107866700.1">
    <property type="nucleotide sequence ID" value="NZ_QAON01000017.1"/>
</dbReference>
<keyword evidence="7" id="KW-1185">Reference proteome</keyword>
<evidence type="ECO:0000313" key="7">
    <source>
        <dbReference type="Proteomes" id="UP000244223"/>
    </source>
</evidence>
<evidence type="ECO:0000256" key="1">
    <source>
        <dbReference type="ARBA" id="ARBA00008416"/>
    </source>
</evidence>
<keyword evidence="2" id="KW-0408">Iron</keyword>
<dbReference type="PANTHER" id="PTHR43212:SF3">
    <property type="entry name" value="QUERCETIN 2,3-DIOXYGENASE"/>
    <property type="match status" value="1"/>
</dbReference>
<dbReference type="OrthoDB" id="321327at2"/>
<feature type="domain" description="Quercetin 2,3-dioxygenase C-terminal cupin" evidence="5">
    <location>
        <begin position="143"/>
        <end position="227"/>
    </location>
</feature>
<reference evidence="6 7" key="1">
    <citation type="submission" date="2018-04" db="EMBL/GenBank/DDBJ databases">
        <title>Genomic Encyclopedia of Archaeal and Bacterial Type Strains, Phase II (KMG-II): from individual species to whole genera.</title>
        <authorList>
            <person name="Goeker M."/>
        </authorList>
    </citation>
    <scope>NUCLEOTIDE SEQUENCE [LARGE SCALE GENOMIC DNA]</scope>
    <source>
        <strain evidence="6 7">DSM 5822</strain>
    </source>
</reference>
<proteinExistence type="inferred from homology"/>
<feature type="binding site" evidence="2">
    <location>
        <position position="103"/>
    </location>
    <ligand>
        <name>Fe cation</name>
        <dbReference type="ChEBI" id="CHEBI:24875"/>
    </ligand>
</feature>
<comment type="caution">
    <text evidence="6">The sequence shown here is derived from an EMBL/GenBank/DDBJ whole genome shotgun (WGS) entry which is preliminary data.</text>
</comment>
<dbReference type="Pfam" id="PF02678">
    <property type="entry name" value="Pirin"/>
    <property type="match status" value="1"/>
</dbReference>
<feature type="domain" description="Pirin N-terminal" evidence="4">
    <location>
        <begin position="12"/>
        <end position="118"/>
    </location>
</feature>
<dbReference type="InterPro" id="IPR003829">
    <property type="entry name" value="Pirin_N_dom"/>
</dbReference>
<keyword evidence="2" id="KW-0479">Metal-binding</keyword>
<dbReference type="CDD" id="cd02910">
    <property type="entry name" value="cupin_Yhhw_N"/>
    <property type="match status" value="1"/>
</dbReference>
<dbReference type="GO" id="GO:0046872">
    <property type="term" value="F:metal ion binding"/>
    <property type="evidence" value="ECO:0007669"/>
    <property type="project" value="UniProtKB-KW"/>
</dbReference>
<dbReference type="SUPFAM" id="SSF51182">
    <property type="entry name" value="RmlC-like cupins"/>
    <property type="match status" value="1"/>
</dbReference>
<dbReference type="Proteomes" id="UP000244223">
    <property type="component" value="Unassembled WGS sequence"/>
</dbReference>
<feature type="binding site" evidence="2">
    <location>
        <position position="59"/>
    </location>
    <ligand>
        <name>Fe cation</name>
        <dbReference type="ChEBI" id="CHEBI:24875"/>
    </ligand>
</feature>
<evidence type="ECO:0008006" key="8">
    <source>
        <dbReference type="Google" id="ProtNLM"/>
    </source>
</evidence>
<dbReference type="Pfam" id="PF17954">
    <property type="entry name" value="Pirin_C_2"/>
    <property type="match status" value="1"/>
</dbReference>
<dbReference type="InterPro" id="IPR014710">
    <property type="entry name" value="RmlC-like_jellyroll"/>
</dbReference>
<evidence type="ECO:0000256" key="3">
    <source>
        <dbReference type="RuleBase" id="RU003457"/>
    </source>
</evidence>
<accession>A0A2T5IV06</accession>
<evidence type="ECO:0000313" key="6">
    <source>
        <dbReference type="EMBL" id="PTQ87703.1"/>
    </source>
</evidence>
<dbReference type="InterPro" id="IPR041602">
    <property type="entry name" value="Quercetinase_C"/>
</dbReference>
<comment type="cofactor">
    <cofactor evidence="2">
        <name>Fe cation</name>
        <dbReference type="ChEBI" id="CHEBI:24875"/>
    </cofactor>
    <text evidence="2">Binds 1 Fe cation per subunit.</text>
</comment>
<dbReference type="Gene3D" id="2.60.120.10">
    <property type="entry name" value="Jelly Rolls"/>
    <property type="match status" value="2"/>
</dbReference>
<feature type="binding site" evidence="2">
    <location>
        <position position="101"/>
    </location>
    <ligand>
        <name>Fe cation</name>
        <dbReference type="ChEBI" id="CHEBI:24875"/>
    </ligand>
</feature>
<dbReference type="InterPro" id="IPR012093">
    <property type="entry name" value="Pirin"/>
</dbReference>
<feature type="binding site" evidence="2">
    <location>
        <position position="57"/>
    </location>
    <ligand>
        <name>Fe cation</name>
        <dbReference type="ChEBI" id="CHEBI:24875"/>
    </ligand>
</feature>
<dbReference type="PANTHER" id="PTHR43212">
    <property type="entry name" value="QUERCETIN 2,3-DIOXYGENASE"/>
    <property type="match status" value="1"/>
</dbReference>
<organism evidence="6 7">
    <name type="scientific">Agitococcus lubricus</name>
    <dbReference type="NCBI Taxonomy" id="1077255"/>
    <lineage>
        <taxon>Bacteria</taxon>
        <taxon>Pseudomonadati</taxon>
        <taxon>Pseudomonadota</taxon>
        <taxon>Gammaproteobacteria</taxon>
        <taxon>Moraxellales</taxon>
        <taxon>Moraxellaceae</taxon>
        <taxon>Agitococcus</taxon>
    </lineage>
</organism>
<protein>
    <recommendedName>
        <fullName evidence="8">Pirin N-terminal domain-containing protein</fullName>
    </recommendedName>
</protein>
<evidence type="ECO:0000256" key="2">
    <source>
        <dbReference type="PIRSR" id="PIRSR006232-1"/>
    </source>
</evidence>
<dbReference type="AlphaFoldDB" id="A0A2T5IV06"/>